<dbReference type="EC" id="2.7.2.4" evidence="2"/>
<dbReference type="SUPFAM" id="SSF55021">
    <property type="entry name" value="ACT-like"/>
    <property type="match status" value="2"/>
</dbReference>
<dbReference type="GO" id="GO:0009090">
    <property type="term" value="P:homoserine biosynthetic process"/>
    <property type="evidence" value="ECO:0007669"/>
    <property type="project" value="TreeGrafter"/>
</dbReference>
<evidence type="ECO:0000256" key="2">
    <source>
        <dbReference type="ARBA" id="ARBA00013059"/>
    </source>
</evidence>
<proteinExistence type="inferred from homology"/>
<keyword evidence="4" id="KW-0547">Nucleotide-binding</keyword>
<dbReference type="GO" id="GO:0005524">
    <property type="term" value="F:ATP binding"/>
    <property type="evidence" value="ECO:0007669"/>
    <property type="project" value="UniProtKB-KW"/>
</dbReference>
<sequence>MNYKEGDVVNIEKHPVDSLSIDCESLMISLKAVPFNKNIMSRLLDDLAAAGVNVDVISRTAPVGETFDVSLLVPERDMASVREIANDLGSDFKMIGITVNKNITRLNLHGIGMRTQSGVAARYLQVFADNDIQVMMVTTSEICISCIVRNEDAKKAATAIQAAFQLQ</sequence>
<dbReference type="GO" id="GO:0009089">
    <property type="term" value="P:lysine biosynthetic process via diaminopimelate"/>
    <property type="evidence" value="ECO:0007669"/>
    <property type="project" value="TreeGrafter"/>
</dbReference>
<evidence type="ECO:0000256" key="5">
    <source>
        <dbReference type="ARBA" id="ARBA00022777"/>
    </source>
</evidence>
<protein>
    <recommendedName>
        <fullName evidence="2">aspartate kinase</fullName>
        <ecNumber evidence="2">2.7.2.4</ecNumber>
    </recommendedName>
</protein>
<dbReference type="PANTHER" id="PTHR21499:SF3">
    <property type="entry name" value="ASPARTOKINASE"/>
    <property type="match status" value="1"/>
</dbReference>
<dbReference type="InterPro" id="IPR045865">
    <property type="entry name" value="ACT-like_dom_sf"/>
</dbReference>
<organism evidence="9 10">
    <name type="scientific">Pseudoramibacter alactolyticus ATCC 23263</name>
    <dbReference type="NCBI Taxonomy" id="887929"/>
    <lineage>
        <taxon>Bacteria</taxon>
        <taxon>Bacillati</taxon>
        <taxon>Bacillota</taxon>
        <taxon>Clostridia</taxon>
        <taxon>Eubacteriales</taxon>
        <taxon>Eubacteriaceae</taxon>
        <taxon>Pseudoramibacter</taxon>
    </lineage>
</organism>
<evidence type="ECO:0000256" key="4">
    <source>
        <dbReference type="ARBA" id="ARBA00022741"/>
    </source>
</evidence>
<evidence type="ECO:0000313" key="9">
    <source>
        <dbReference type="EMBL" id="EFV00551.1"/>
    </source>
</evidence>
<dbReference type="InterPro" id="IPR054352">
    <property type="entry name" value="ACT_Aspartokinase"/>
</dbReference>
<evidence type="ECO:0000256" key="7">
    <source>
        <dbReference type="ARBA" id="ARBA00047872"/>
    </source>
</evidence>
<name>E6MK32_9FIRM</name>
<evidence type="ECO:0000256" key="3">
    <source>
        <dbReference type="ARBA" id="ARBA00022679"/>
    </source>
</evidence>
<dbReference type="eggNOG" id="COG0527">
    <property type="taxonomic scope" value="Bacteria"/>
</dbReference>
<dbReference type="HOGENOM" id="CLU_009116_4_2_9"/>
<comment type="catalytic activity">
    <reaction evidence="7">
        <text>L-aspartate + ATP = 4-phospho-L-aspartate + ADP</text>
        <dbReference type="Rhea" id="RHEA:23776"/>
        <dbReference type="ChEBI" id="CHEBI:29991"/>
        <dbReference type="ChEBI" id="CHEBI:30616"/>
        <dbReference type="ChEBI" id="CHEBI:57535"/>
        <dbReference type="ChEBI" id="CHEBI:456216"/>
        <dbReference type="EC" id="2.7.2.4"/>
    </reaction>
</comment>
<keyword evidence="10" id="KW-1185">Reference proteome</keyword>
<reference evidence="9 10" key="1">
    <citation type="submission" date="2010-12" db="EMBL/GenBank/DDBJ databases">
        <authorList>
            <person name="Muzny D."/>
            <person name="Qin X."/>
            <person name="Deng J."/>
            <person name="Jiang H."/>
            <person name="Liu Y."/>
            <person name="Qu J."/>
            <person name="Song X.-Z."/>
            <person name="Zhang L."/>
            <person name="Thornton R."/>
            <person name="Coyle M."/>
            <person name="Francisco L."/>
            <person name="Jackson L."/>
            <person name="Javaid M."/>
            <person name="Korchina V."/>
            <person name="Kovar C."/>
            <person name="Mata R."/>
            <person name="Mathew T."/>
            <person name="Ngo R."/>
            <person name="Nguyen L."/>
            <person name="Nguyen N."/>
            <person name="Okwuonu G."/>
            <person name="Ongeri F."/>
            <person name="Pham C."/>
            <person name="Simmons D."/>
            <person name="Wilczek-Boney K."/>
            <person name="Hale W."/>
            <person name="Jakkamsetti A."/>
            <person name="Pham P."/>
            <person name="Ruth R."/>
            <person name="San Lucas F."/>
            <person name="Warren J."/>
            <person name="Zhang J."/>
            <person name="Zhao Z."/>
            <person name="Zhou C."/>
            <person name="Zhu D."/>
            <person name="Lee S."/>
            <person name="Bess C."/>
            <person name="Blankenburg K."/>
            <person name="Forbes L."/>
            <person name="Fu Q."/>
            <person name="Gubbala S."/>
            <person name="Hirani K."/>
            <person name="Jayaseelan J.C."/>
            <person name="Lara F."/>
            <person name="Munidasa M."/>
            <person name="Palculict T."/>
            <person name="Patil S."/>
            <person name="Pu L.-L."/>
            <person name="Saada N."/>
            <person name="Tang L."/>
            <person name="Weissenberger G."/>
            <person name="Zhu Y."/>
            <person name="Hemphill L."/>
            <person name="Shang Y."/>
            <person name="Youmans B."/>
            <person name="Ayvaz T."/>
            <person name="Ross M."/>
            <person name="Santibanez J."/>
            <person name="Aqrawi P."/>
            <person name="Gross S."/>
            <person name="Joshi V."/>
            <person name="Fowler G."/>
            <person name="Nazareth L."/>
            <person name="Reid J."/>
            <person name="Worley K."/>
            <person name="Petrosino J."/>
            <person name="Highlander S."/>
            <person name="Gibbs R."/>
        </authorList>
    </citation>
    <scope>NUCLEOTIDE SEQUENCE [LARGE SCALE GENOMIC DNA]</scope>
    <source>
        <strain evidence="9 10">ATCC 23263</strain>
    </source>
</reference>
<dbReference type="Pfam" id="PF22468">
    <property type="entry name" value="ACT_9"/>
    <property type="match status" value="1"/>
</dbReference>
<dbReference type="CDD" id="cd04936">
    <property type="entry name" value="ACT_AKii-LysC-BS-like_2"/>
    <property type="match status" value="1"/>
</dbReference>
<comment type="similarity">
    <text evidence="1">Belongs to the aspartokinase family.</text>
</comment>
<evidence type="ECO:0000256" key="6">
    <source>
        <dbReference type="ARBA" id="ARBA00022840"/>
    </source>
</evidence>
<comment type="caution">
    <text evidence="9">The sequence shown here is derived from an EMBL/GenBank/DDBJ whole genome shotgun (WGS) entry which is preliminary data.</text>
</comment>
<keyword evidence="6" id="KW-0067">ATP-binding</keyword>
<dbReference type="PANTHER" id="PTHR21499">
    <property type="entry name" value="ASPARTATE KINASE"/>
    <property type="match status" value="1"/>
</dbReference>
<dbReference type="GO" id="GO:0004072">
    <property type="term" value="F:aspartate kinase activity"/>
    <property type="evidence" value="ECO:0007669"/>
    <property type="project" value="UniProtKB-EC"/>
</dbReference>
<dbReference type="STRING" id="887929.HMP0721_2368"/>
<dbReference type="GO" id="GO:0005829">
    <property type="term" value="C:cytosol"/>
    <property type="evidence" value="ECO:0007669"/>
    <property type="project" value="TreeGrafter"/>
</dbReference>
<evidence type="ECO:0000259" key="8">
    <source>
        <dbReference type="Pfam" id="PF22468"/>
    </source>
</evidence>
<accession>E6MK32</accession>
<dbReference type="EMBL" id="AEQN01000033">
    <property type="protein sequence ID" value="EFV00551.1"/>
    <property type="molecule type" value="Genomic_DNA"/>
</dbReference>
<evidence type="ECO:0000256" key="1">
    <source>
        <dbReference type="ARBA" id="ARBA00010122"/>
    </source>
</evidence>
<gene>
    <name evidence="9" type="ORF">HMP0721_2368</name>
</gene>
<keyword evidence="5" id="KW-0418">Kinase</keyword>
<keyword evidence="3" id="KW-0808">Transferase</keyword>
<dbReference type="Proteomes" id="UP000004754">
    <property type="component" value="Unassembled WGS sequence"/>
</dbReference>
<evidence type="ECO:0000313" key="10">
    <source>
        <dbReference type="Proteomes" id="UP000004754"/>
    </source>
</evidence>
<dbReference type="Gene3D" id="3.30.2130.10">
    <property type="entry name" value="VC0802-like"/>
    <property type="match status" value="1"/>
</dbReference>
<feature type="domain" description="Aspartokinase ACT" evidence="8">
    <location>
        <begin position="107"/>
        <end position="164"/>
    </location>
</feature>
<dbReference type="AlphaFoldDB" id="E6MK32"/>